<accession>A0A5C5YLB3</accession>
<name>A0A5C5YLB3_9BACT</name>
<dbReference type="RefSeq" id="WP_146588484.1">
    <property type="nucleotide sequence ID" value="NZ_SJPO01000007.1"/>
</dbReference>
<dbReference type="InterPro" id="IPR053855">
    <property type="entry name" value="DUF6931"/>
</dbReference>
<reference evidence="1 2" key="1">
    <citation type="submission" date="2019-02" db="EMBL/GenBank/DDBJ databases">
        <title>Deep-cultivation of Planctomycetes and their phenomic and genomic characterization uncovers novel biology.</title>
        <authorList>
            <person name="Wiegand S."/>
            <person name="Jogler M."/>
            <person name="Boedeker C."/>
            <person name="Pinto D."/>
            <person name="Vollmers J."/>
            <person name="Rivas-Marin E."/>
            <person name="Kohn T."/>
            <person name="Peeters S.H."/>
            <person name="Heuer A."/>
            <person name="Rast P."/>
            <person name="Oberbeckmann S."/>
            <person name="Bunk B."/>
            <person name="Jeske O."/>
            <person name="Meyerdierks A."/>
            <person name="Storesund J.E."/>
            <person name="Kallscheuer N."/>
            <person name="Luecker S."/>
            <person name="Lage O.M."/>
            <person name="Pohl T."/>
            <person name="Merkel B.J."/>
            <person name="Hornburger P."/>
            <person name="Mueller R.-W."/>
            <person name="Bruemmer F."/>
            <person name="Labrenz M."/>
            <person name="Spormann A.M."/>
            <person name="Op Den Camp H."/>
            <person name="Overmann J."/>
            <person name="Amann R."/>
            <person name="Jetten M.S.M."/>
            <person name="Mascher T."/>
            <person name="Medema M.H."/>
            <person name="Devos D.P."/>
            <person name="Kaster A.-K."/>
            <person name="Ovreas L."/>
            <person name="Rohde M."/>
            <person name="Galperin M.Y."/>
            <person name="Jogler C."/>
        </authorList>
    </citation>
    <scope>NUCLEOTIDE SEQUENCE [LARGE SCALE GENOMIC DNA]</scope>
    <source>
        <strain evidence="1 2">Pla123a</strain>
    </source>
</reference>
<evidence type="ECO:0000313" key="1">
    <source>
        <dbReference type="EMBL" id="TWT75589.1"/>
    </source>
</evidence>
<organism evidence="1 2">
    <name type="scientific">Posidoniimonas polymericola</name>
    <dbReference type="NCBI Taxonomy" id="2528002"/>
    <lineage>
        <taxon>Bacteria</taxon>
        <taxon>Pseudomonadati</taxon>
        <taxon>Planctomycetota</taxon>
        <taxon>Planctomycetia</taxon>
        <taxon>Pirellulales</taxon>
        <taxon>Lacipirellulaceae</taxon>
        <taxon>Posidoniimonas</taxon>
    </lineage>
</organism>
<dbReference type="OrthoDB" id="283999at2"/>
<gene>
    <name evidence="1" type="ORF">Pla123a_30990</name>
</gene>
<dbReference type="EMBL" id="SJPO01000007">
    <property type="protein sequence ID" value="TWT75589.1"/>
    <property type="molecule type" value="Genomic_DNA"/>
</dbReference>
<sequence length="213" mass="22569">MANPAPSPPPSVEPSTGEPADAICAAYATVGPWPARLNPETADAYFARLIDERRLEAAVRFAAVWMGPRRAVWWGALCVWNKLRDRAAEAGPDLECPETIAVDAAVKWVLQHDEPTRRGAQQAADAAGYTKPAGALAGAAFWSGGSVSLPDCPEVPPPAGVWAKLVANCVQMVAAAPAAAKREQSLYQSLRMAAETLTNPSPWTHAPPRDPQA</sequence>
<dbReference type="Pfam" id="PF22011">
    <property type="entry name" value="DUF6931"/>
    <property type="match status" value="1"/>
</dbReference>
<dbReference type="AlphaFoldDB" id="A0A5C5YLB3"/>
<dbReference type="Proteomes" id="UP000318478">
    <property type="component" value="Unassembled WGS sequence"/>
</dbReference>
<keyword evidence="2" id="KW-1185">Reference proteome</keyword>
<protein>
    <submittedName>
        <fullName evidence="1">Uncharacterized protein</fullName>
    </submittedName>
</protein>
<comment type="caution">
    <text evidence="1">The sequence shown here is derived from an EMBL/GenBank/DDBJ whole genome shotgun (WGS) entry which is preliminary data.</text>
</comment>
<proteinExistence type="predicted"/>
<evidence type="ECO:0000313" key="2">
    <source>
        <dbReference type="Proteomes" id="UP000318478"/>
    </source>
</evidence>